<protein>
    <submittedName>
        <fullName evidence="3">Cyclohexanecarboxylate-CoA ligase</fullName>
    </submittedName>
</protein>
<dbReference type="OrthoDB" id="9803968at2"/>
<dbReference type="InterPro" id="IPR020845">
    <property type="entry name" value="AMP-binding_CS"/>
</dbReference>
<proteinExistence type="predicted"/>
<sequence length="541" mass="58558">MTVAAAKLDTSHAGFREAGYWLDKTVDQLLTEAVEKTPDKVAIVADRADRDRATRFTYRELEKLADRAASALLRLGVGRGDVVTVQLPNWWEFVVTAFACSKIGAVMNPVMPILRERELLYILNFCQAKVFIVPNVYRGFDYAAMAQGMRAELPYLKHVIVADGEGETGFEAMLLLSEADKLPSGLRPDDMAVLMFTSGTTGEPKGVMHTSNSLIACCKALSGRFGLDSSDVLLVASPVGHMTGYAAIVLLSVYLGGTMILQDVWEARRGAGLMAREGVTYTAASTPFLSDICDAVKAGAARPNSLRSFLCGGAPIPSVLIERAAAELGLTVCSLWGMTEVLSGTLTEPARAAEKSASTDGRPLEGMQISVVNSEGRPAPIGEPGRLLVRGAQMFKGYYKRPELLTFDNDGWFDSGDLAYMDKDGYIRISGRVKDILIRGGENVPVVEIENLLYKHPAVSAVAVVGFPDTRLGERGCAFIVPRTGSTIDLTAVQAYLGEARMAKQFWPERVELLAELPRTASGKIQKFKLREIAAAFADAR</sequence>
<evidence type="ECO:0000313" key="4">
    <source>
        <dbReference type="Proteomes" id="UP000321304"/>
    </source>
</evidence>
<evidence type="ECO:0000259" key="2">
    <source>
        <dbReference type="Pfam" id="PF13193"/>
    </source>
</evidence>
<dbReference type="Pfam" id="PF13193">
    <property type="entry name" value="AMP-binding_C"/>
    <property type="match status" value="1"/>
</dbReference>
<dbReference type="Pfam" id="PF00501">
    <property type="entry name" value="AMP-binding"/>
    <property type="match status" value="1"/>
</dbReference>
<accession>A0A560MIR8</accession>
<reference evidence="3 4" key="1">
    <citation type="submission" date="2019-06" db="EMBL/GenBank/DDBJ databases">
        <title>Genomic Encyclopedia of Type Strains, Phase IV (KMG-V): Genome sequencing to study the core and pangenomes of soil and plant-associated prokaryotes.</title>
        <authorList>
            <person name="Whitman W."/>
        </authorList>
    </citation>
    <scope>NUCLEOTIDE SEQUENCE [LARGE SCALE GENOMIC DNA]</scope>
    <source>
        <strain evidence="3 4">BR 10355</strain>
    </source>
</reference>
<keyword evidence="3" id="KW-0436">Ligase</keyword>
<dbReference type="Gene3D" id="3.30.300.30">
    <property type="match status" value="1"/>
</dbReference>
<dbReference type="GO" id="GO:0016878">
    <property type="term" value="F:acid-thiol ligase activity"/>
    <property type="evidence" value="ECO:0007669"/>
    <property type="project" value="UniProtKB-ARBA"/>
</dbReference>
<evidence type="ECO:0000313" key="3">
    <source>
        <dbReference type="EMBL" id="TWC07265.1"/>
    </source>
</evidence>
<dbReference type="InterPro" id="IPR050237">
    <property type="entry name" value="ATP-dep_AMP-bd_enzyme"/>
</dbReference>
<comment type="caution">
    <text evidence="3">The sequence shown here is derived from an EMBL/GenBank/DDBJ whole genome shotgun (WGS) entry which is preliminary data.</text>
</comment>
<feature type="domain" description="AMP-dependent synthetase/ligase" evidence="1">
    <location>
        <begin position="31"/>
        <end position="399"/>
    </location>
</feature>
<dbReference type="PANTHER" id="PTHR43767:SF1">
    <property type="entry name" value="NONRIBOSOMAL PEPTIDE SYNTHASE PES1 (EUROFUNG)-RELATED"/>
    <property type="match status" value="1"/>
</dbReference>
<dbReference type="SUPFAM" id="SSF56801">
    <property type="entry name" value="Acetyl-CoA synthetase-like"/>
    <property type="match status" value="1"/>
</dbReference>
<dbReference type="PANTHER" id="PTHR43767">
    <property type="entry name" value="LONG-CHAIN-FATTY-ACID--COA LIGASE"/>
    <property type="match status" value="1"/>
</dbReference>
<dbReference type="InterPro" id="IPR045851">
    <property type="entry name" value="AMP-bd_C_sf"/>
</dbReference>
<keyword evidence="4" id="KW-1185">Reference proteome</keyword>
<dbReference type="AlphaFoldDB" id="A0A560MIR8"/>
<dbReference type="InterPro" id="IPR042099">
    <property type="entry name" value="ANL_N_sf"/>
</dbReference>
<name>A0A560MIR8_9BRAD</name>
<dbReference type="InterPro" id="IPR025110">
    <property type="entry name" value="AMP-bd_C"/>
</dbReference>
<dbReference type="Gene3D" id="3.40.50.12780">
    <property type="entry name" value="N-terminal domain of ligase-like"/>
    <property type="match status" value="1"/>
</dbReference>
<dbReference type="InterPro" id="IPR000873">
    <property type="entry name" value="AMP-dep_synth/lig_dom"/>
</dbReference>
<dbReference type="Proteomes" id="UP000321304">
    <property type="component" value="Unassembled WGS sequence"/>
</dbReference>
<gene>
    <name evidence="3" type="ORF">FBZ93_101557</name>
</gene>
<dbReference type="EMBL" id="VITY01000001">
    <property type="protein sequence ID" value="TWC07265.1"/>
    <property type="molecule type" value="Genomic_DNA"/>
</dbReference>
<evidence type="ECO:0000259" key="1">
    <source>
        <dbReference type="Pfam" id="PF00501"/>
    </source>
</evidence>
<dbReference type="PROSITE" id="PS00455">
    <property type="entry name" value="AMP_BINDING"/>
    <property type="match status" value="1"/>
</dbReference>
<feature type="domain" description="AMP-binding enzyme C-terminal" evidence="2">
    <location>
        <begin position="448"/>
        <end position="524"/>
    </location>
</feature>
<dbReference type="RefSeq" id="WP_146984432.1">
    <property type="nucleotide sequence ID" value="NZ_VITY01000001.1"/>
</dbReference>
<organism evidence="3 4">
    <name type="scientific">Bradyrhizobium macuxiense</name>
    <dbReference type="NCBI Taxonomy" id="1755647"/>
    <lineage>
        <taxon>Bacteria</taxon>
        <taxon>Pseudomonadati</taxon>
        <taxon>Pseudomonadota</taxon>
        <taxon>Alphaproteobacteria</taxon>
        <taxon>Hyphomicrobiales</taxon>
        <taxon>Nitrobacteraceae</taxon>
        <taxon>Bradyrhizobium</taxon>
    </lineage>
</organism>